<keyword evidence="2" id="KW-1185">Reference proteome</keyword>
<sequence>MNIKEIINNRGIAEILHFTTNKGALGILDGRCVKSRKRLNTDERLEHVFKPNAGNRDKDLAWLDYVNLSVSKINLSFFSICSEKWHVHEDYWWCIFAFSPHILEHPGVYFTTTNNIYTSVKRCTGEDGLRNMFCDSITRWSGNVVRRSAQLDESFTTCEQAEILYPKKLSTEYLTKIYVAGESHADELFAQIRAVNHVDVEIEVAPSMFRQH</sequence>
<dbReference type="EMBL" id="JABYQT010000003">
    <property type="protein sequence ID" value="MBZ5487252.1"/>
    <property type="molecule type" value="Genomic_DNA"/>
</dbReference>
<evidence type="ECO:0000313" key="2">
    <source>
        <dbReference type="Proteomes" id="UP001319846"/>
    </source>
</evidence>
<protein>
    <submittedName>
        <fullName evidence="1">DUF4433 domain-containing protein</fullName>
    </submittedName>
</protein>
<name>A0ACC5VSY6_9GAMM</name>
<evidence type="ECO:0000313" key="1">
    <source>
        <dbReference type="EMBL" id="MBZ5487252.1"/>
    </source>
</evidence>
<accession>A0ACC5VSY6</accession>
<dbReference type="Proteomes" id="UP001319846">
    <property type="component" value="Unassembled WGS sequence"/>
</dbReference>
<comment type="caution">
    <text evidence="1">The sequence shown here is derived from an EMBL/GenBank/DDBJ whole genome shotgun (WGS) entry which is preliminary data.</text>
</comment>
<organism evidence="1 2">
    <name type="scientific">Vreelandella aquamarina</name>
    <dbReference type="NCBI Taxonomy" id="77097"/>
    <lineage>
        <taxon>Bacteria</taxon>
        <taxon>Pseudomonadati</taxon>
        <taxon>Pseudomonadota</taxon>
        <taxon>Gammaproteobacteria</taxon>
        <taxon>Oceanospirillales</taxon>
        <taxon>Halomonadaceae</taxon>
        <taxon>Vreelandella</taxon>
    </lineage>
</organism>
<gene>
    <name evidence="1" type="ORF">HW452_06905</name>
</gene>
<reference evidence="1" key="1">
    <citation type="submission" date="2020-06" db="EMBL/GenBank/DDBJ databases">
        <title>Whole Genome Sequence of Halomonas aquamarina MB598.</title>
        <authorList>
            <person name="Pervaiz M."/>
            <person name="Fariq A."/>
            <person name="Yasmin A."/>
            <person name="Welch M."/>
        </authorList>
    </citation>
    <scope>NUCLEOTIDE SEQUENCE</scope>
    <source>
        <strain evidence="1">MB598</strain>
    </source>
</reference>
<proteinExistence type="predicted"/>